<protein>
    <submittedName>
        <fullName evidence="10">Breakpoint cluster region protein</fullName>
    </submittedName>
</protein>
<dbReference type="PROSITE" id="PS50003">
    <property type="entry name" value="PH_DOMAIN"/>
    <property type="match status" value="1"/>
</dbReference>
<dbReference type="PANTHER" id="PTHR23182:SF1">
    <property type="entry name" value="RHO GTPASE ACTIVATING PROTEIN AT 1A, ISOFORM E"/>
    <property type="match status" value="1"/>
</dbReference>
<dbReference type="InterPro" id="IPR000198">
    <property type="entry name" value="RhoGAP_dom"/>
</dbReference>
<dbReference type="PANTHER" id="PTHR23182">
    <property type="entry name" value="BREAKPOINT CLUSTER REGION PROTEIN BCR"/>
    <property type="match status" value="1"/>
</dbReference>
<dbReference type="InterPro" id="IPR011993">
    <property type="entry name" value="PH-like_dom_sf"/>
</dbReference>
<dbReference type="Gene3D" id="2.60.40.150">
    <property type="entry name" value="C2 domain"/>
    <property type="match status" value="1"/>
</dbReference>
<dbReference type="SUPFAM" id="SSF49562">
    <property type="entry name" value="C2 domain (Calcium/lipid-binding domain, CaLB)"/>
    <property type="match status" value="1"/>
</dbReference>
<dbReference type="GO" id="GO:0005096">
    <property type="term" value="F:GTPase activator activity"/>
    <property type="evidence" value="ECO:0007669"/>
    <property type="project" value="UniProtKB-KW"/>
</dbReference>
<dbReference type="SUPFAM" id="SSF50729">
    <property type="entry name" value="PH domain-like"/>
    <property type="match status" value="1"/>
</dbReference>
<evidence type="ECO:0000313" key="10">
    <source>
        <dbReference type="EMBL" id="KAK2574132.1"/>
    </source>
</evidence>
<accession>A0AAD9R6M7</accession>
<feature type="region of interest" description="Disordered" evidence="5">
    <location>
        <begin position="590"/>
        <end position="613"/>
    </location>
</feature>
<dbReference type="InterPro" id="IPR037769">
    <property type="entry name" value="Abr/Bcr"/>
</dbReference>
<dbReference type="Proteomes" id="UP001249851">
    <property type="component" value="Unassembled WGS sequence"/>
</dbReference>
<dbReference type="PROSITE" id="PS50238">
    <property type="entry name" value="RHOGAP"/>
    <property type="match status" value="1"/>
</dbReference>
<organism evidence="10 11">
    <name type="scientific">Acropora cervicornis</name>
    <name type="common">Staghorn coral</name>
    <dbReference type="NCBI Taxonomy" id="6130"/>
    <lineage>
        <taxon>Eukaryota</taxon>
        <taxon>Metazoa</taxon>
        <taxon>Cnidaria</taxon>
        <taxon>Anthozoa</taxon>
        <taxon>Hexacorallia</taxon>
        <taxon>Scleractinia</taxon>
        <taxon>Astrocoeniina</taxon>
        <taxon>Acroporidae</taxon>
        <taxon>Acropora</taxon>
    </lineage>
</organism>
<dbReference type="SUPFAM" id="SSF48350">
    <property type="entry name" value="GTPase activation domain, GAP"/>
    <property type="match status" value="1"/>
</dbReference>
<gene>
    <name evidence="10" type="ORF">P5673_000262</name>
</gene>
<dbReference type="InterPro" id="IPR000219">
    <property type="entry name" value="DH_dom"/>
</dbReference>
<dbReference type="Pfam" id="PF00621">
    <property type="entry name" value="RhoGEF"/>
    <property type="match status" value="1"/>
</dbReference>
<keyword evidence="11" id="KW-1185">Reference proteome</keyword>
<dbReference type="GO" id="GO:0005085">
    <property type="term" value="F:guanyl-nucleotide exchange factor activity"/>
    <property type="evidence" value="ECO:0007669"/>
    <property type="project" value="UniProtKB-KW"/>
</dbReference>
<dbReference type="SMART" id="SM00233">
    <property type="entry name" value="PH"/>
    <property type="match status" value="1"/>
</dbReference>
<keyword evidence="4" id="KW-0344">Guanine-nucleotide releasing factor</keyword>
<dbReference type="InterPro" id="IPR008936">
    <property type="entry name" value="Rho_GTPase_activation_prot"/>
</dbReference>
<dbReference type="PROSITE" id="PS50004">
    <property type="entry name" value="C2"/>
    <property type="match status" value="1"/>
</dbReference>
<dbReference type="GO" id="GO:0030424">
    <property type="term" value="C:axon"/>
    <property type="evidence" value="ECO:0007669"/>
    <property type="project" value="UniProtKB-SubCell"/>
</dbReference>
<feature type="region of interest" description="Disordered" evidence="5">
    <location>
        <begin position="637"/>
        <end position="659"/>
    </location>
</feature>
<dbReference type="SMART" id="SM00239">
    <property type="entry name" value="C2"/>
    <property type="match status" value="1"/>
</dbReference>
<dbReference type="InterPro" id="IPR001849">
    <property type="entry name" value="PH_domain"/>
</dbReference>
<evidence type="ECO:0000256" key="5">
    <source>
        <dbReference type="SAM" id="MobiDB-lite"/>
    </source>
</evidence>
<evidence type="ECO:0000313" key="11">
    <source>
        <dbReference type="Proteomes" id="UP001249851"/>
    </source>
</evidence>
<evidence type="ECO:0000259" key="6">
    <source>
        <dbReference type="PROSITE" id="PS50003"/>
    </source>
</evidence>
<feature type="region of interest" description="Disordered" evidence="5">
    <location>
        <begin position="959"/>
        <end position="991"/>
    </location>
</feature>
<comment type="caution">
    <text evidence="10">The sequence shown here is derived from an EMBL/GenBank/DDBJ whole genome shotgun (WGS) entry which is preliminary data.</text>
</comment>
<dbReference type="GO" id="GO:0043197">
    <property type="term" value="C:dendritic spine"/>
    <property type="evidence" value="ECO:0007669"/>
    <property type="project" value="UniProtKB-SubCell"/>
</dbReference>
<dbReference type="Gene3D" id="2.30.29.30">
    <property type="entry name" value="Pleckstrin-homology domain (PH domain)/Phosphotyrosine-binding domain (PTB)"/>
    <property type="match status" value="1"/>
</dbReference>
<dbReference type="SUPFAM" id="SSF48065">
    <property type="entry name" value="DBL homology domain (DH-domain)"/>
    <property type="match status" value="1"/>
</dbReference>
<evidence type="ECO:0000256" key="1">
    <source>
        <dbReference type="ARBA" id="ARBA00004489"/>
    </source>
</evidence>
<dbReference type="Pfam" id="PF00620">
    <property type="entry name" value="RhoGAP"/>
    <property type="match status" value="1"/>
</dbReference>
<evidence type="ECO:0000259" key="7">
    <source>
        <dbReference type="PROSITE" id="PS50004"/>
    </source>
</evidence>
<proteinExistence type="predicted"/>
<feature type="compositionally biased region" description="Polar residues" evidence="5">
    <location>
        <begin position="966"/>
        <end position="978"/>
    </location>
</feature>
<feature type="domain" description="PH" evidence="6">
    <location>
        <begin position="872"/>
        <end position="1046"/>
    </location>
</feature>
<dbReference type="InterPro" id="IPR000008">
    <property type="entry name" value="C2_dom"/>
</dbReference>
<evidence type="ECO:0000256" key="2">
    <source>
        <dbReference type="ARBA" id="ARBA00004552"/>
    </source>
</evidence>
<dbReference type="GO" id="GO:0016020">
    <property type="term" value="C:membrane"/>
    <property type="evidence" value="ECO:0007669"/>
    <property type="project" value="TreeGrafter"/>
</dbReference>
<evidence type="ECO:0000256" key="3">
    <source>
        <dbReference type="ARBA" id="ARBA00022468"/>
    </source>
</evidence>
<feature type="compositionally biased region" description="Polar residues" evidence="5">
    <location>
        <begin position="637"/>
        <end position="654"/>
    </location>
</feature>
<evidence type="ECO:0000259" key="8">
    <source>
        <dbReference type="PROSITE" id="PS50010"/>
    </source>
</evidence>
<feature type="region of interest" description="Disordered" evidence="5">
    <location>
        <begin position="500"/>
        <end position="567"/>
    </location>
</feature>
<feature type="compositionally biased region" description="Basic and acidic residues" evidence="5">
    <location>
        <begin position="506"/>
        <end position="516"/>
    </location>
</feature>
<dbReference type="InterPro" id="IPR035892">
    <property type="entry name" value="C2_domain_sf"/>
</dbReference>
<keyword evidence="3" id="KW-0343">GTPase activation</keyword>
<feature type="domain" description="DH" evidence="8">
    <location>
        <begin position="665"/>
        <end position="857"/>
    </location>
</feature>
<feature type="domain" description="C2" evidence="7">
    <location>
        <begin position="1109"/>
        <end position="1224"/>
    </location>
</feature>
<feature type="compositionally biased region" description="Basic and acidic residues" evidence="5">
    <location>
        <begin position="252"/>
        <end position="274"/>
    </location>
</feature>
<evidence type="ECO:0000256" key="4">
    <source>
        <dbReference type="ARBA" id="ARBA00022658"/>
    </source>
</evidence>
<dbReference type="Pfam" id="PF00168">
    <property type="entry name" value="C2"/>
    <property type="match status" value="1"/>
</dbReference>
<dbReference type="Gene3D" id="1.20.900.10">
    <property type="entry name" value="Dbl homology (DH) domain"/>
    <property type="match status" value="1"/>
</dbReference>
<reference evidence="10" key="1">
    <citation type="journal article" date="2023" name="G3 (Bethesda)">
        <title>Whole genome assembly and annotation of the endangered Caribbean coral Acropora cervicornis.</title>
        <authorList>
            <person name="Selwyn J.D."/>
            <person name="Vollmer S.V."/>
        </authorList>
    </citation>
    <scope>NUCLEOTIDE SEQUENCE</scope>
    <source>
        <strain evidence="10">K2</strain>
    </source>
</reference>
<feature type="domain" description="Rho-GAP" evidence="9">
    <location>
        <begin position="1259"/>
        <end position="1446"/>
    </location>
</feature>
<sequence length="1488" mass="166540">MEEDLNLAGEKETLDQTKVFLAAWRKFSPQDKPPNTDFLQFCGCNGSSSSTEKIFERLSSCHERLQHAINVVKTEGFVFKWLTEVVSVKELNERDLQVQKVVNFFYPSPILDPPLCSPPVETSSITESELIPECEISNDVPHGETGCNLNDGSSKIISEMVDVKMMHPTQDTFDGSDKLAINNSQEMSEVNTCKLFSTENNEFNEKESWLHGDDNAEESNKLLANNNAEERDEQAESQIILSDGRIPTDSCSKGKETMDEKPQESNSLCKDKQTGVKNRTLPSVLTPLAKGINKARSKGRWYSPSNSKHRRSDSGSSATSVELETENDKSEDHDREDLLDSSETCDIYSTNQGNVAADGNSVCSDVNSCVDQSHGVDFTRRGVSQNKGRTSDGKSVEDRCEESTYDSPDVIPHVVEDLITYLEGVEVVSSDECETITKGESPEDPVEGNEFMLFGGVIRPRKPFRKQLDSVMSVGNVSVLSSDSFVSNFAIDVAACEMQSADSSGDEGHEEREARPSPEVSPGLPCKEPEKEQNASPPPPVRPPRRNKIERSPRTMGSPKRVAAITADDDEVFGKGFEGDDSVLLRSSGVTHLPQRSPSPGVHHRSHSSDSEDLKKLRKARGSHVVIGGSNVDFSLSPMTSLAGSPSKQPFQQSSDDDKAEKLHKRKWVVASVLDDERQYLECLNMLNKIMKPLKLSIESSAPILTMLDYNKIFHKLKELHIMHTAFCSDLEMRVSHWTDRHLVGDLFTSLEGVEVDQFDLYQEYILNYNTALSTIHKCKSSNEQFNNIFSKELTVPSVQEMTTLEGLLSKPMKRIGKYNCDLGKLIQATPEDHADFELLKSVLKSTEQFLARVSGDDRDGKASQRVKSDHRLLKDGFIVELADGVRKFRHLFLFNDYLLCTKRKITGRSEQYVSKWYIPVCELQFHPSEISEAPQTVPVTSKADFDIMKSRIASTKAEIRREEGSTNLLHSPDSSPLSKRRRAQSASKVVEKMKKRQAELEAALLLAIPSLPLTLYHKHGKTYTLLCKSDAEKAEWKEAMISLLKQSEDEPPIESTPLSVIELHHLLEACKKTRSAWLGYCRGMYRKEIAASSRIVVSESALVAKIFRFERSERQPELDKGLLNGVLYVHIQSGRGFHKNDLSCVVEVDHFGQFVRKAKTKTCKATTDPVWEQGFDVEVEGTRELKLHVYCKSRLNRDEHLAQGKIELLKENLTDLKKRTITISLDKQGAVTLLLQYSKTLQGIQRKKSLTEKGVFGVDIAKVSSRESSDIPLIVIGCVQEIEKRGMDEVGIYRLSGATSEVRKLKEAFDNNSQSALVQVAEADIHAVAGLLKMYLRDLPEPLFTDECYPKFVEASCIKEPEEKKKAMMEIFETLPTPNRLTSVYLLVHLRRVSEHQEQNKMGQNNLATVFGPNILRPSSSSSADPADLAQGTLDVMMQVSIFLWFLKCASIQLPSDPNLLQRLAPRKPPEIVIAPAPTEENPDRLI</sequence>
<dbReference type="SMART" id="SM00325">
    <property type="entry name" value="RhoGEF"/>
    <property type="match status" value="1"/>
</dbReference>
<reference evidence="10" key="2">
    <citation type="journal article" date="2023" name="Science">
        <title>Genomic signatures of disease resistance in endangered staghorn corals.</title>
        <authorList>
            <person name="Vollmer S.V."/>
            <person name="Selwyn J.D."/>
            <person name="Despard B.A."/>
            <person name="Roesel C.L."/>
        </authorList>
    </citation>
    <scope>NUCLEOTIDE SEQUENCE</scope>
    <source>
        <strain evidence="10">K2</strain>
    </source>
</reference>
<dbReference type="PROSITE" id="PS50010">
    <property type="entry name" value="DH_2"/>
    <property type="match status" value="1"/>
</dbReference>
<dbReference type="CDD" id="cd00160">
    <property type="entry name" value="RhoGEF"/>
    <property type="match status" value="1"/>
</dbReference>
<dbReference type="Gene3D" id="1.10.555.10">
    <property type="entry name" value="Rho GTPase activation protein"/>
    <property type="match status" value="1"/>
</dbReference>
<evidence type="ECO:0000259" key="9">
    <source>
        <dbReference type="PROSITE" id="PS50238"/>
    </source>
</evidence>
<dbReference type="GO" id="GO:0007165">
    <property type="term" value="P:signal transduction"/>
    <property type="evidence" value="ECO:0007669"/>
    <property type="project" value="InterPro"/>
</dbReference>
<feature type="compositionally biased region" description="Basic and acidic residues" evidence="5">
    <location>
        <begin position="326"/>
        <end position="338"/>
    </location>
</feature>
<feature type="region of interest" description="Disordered" evidence="5">
    <location>
        <begin position="241"/>
        <end position="339"/>
    </location>
</feature>
<dbReference type="InterPro" id="IPR035899">
    <property type="entry name" value="DBL_dom_sf"/>
</dbReference>
<comment type="subcellular location">
    <subcellularLocation>
        <location evidence="1">Cell projection</location>
        <location evidence="1">Axon</location>
    </subcellularLocation>
    <subcellularLocation>
        <location evidence="2">Cell projection</location>
        <location evidence="2">Dendritic spine</location>
    </subcellularLocation>
</comment>
<dbReference type="SMART" id="SM00324">
    <property type="entry name" value="RhoGAP"/>
    <property type="match status" value="1"/>
</dbReference>
<name>A0AAD9R6M7_ACRCE</name>
<dbReference type="EMBL" id="JARQWQ010000001">
    <property type="protein sequence ID" value="KAK2574132.1"/>
    <property type="molecule type" value="Genomic_DNA"/>
</dbReference>